<dbReference type="Pfam" id="PF11104">
    <property type="entry name" value="PilM_2"/>
    <property type="match status" value="1"/>
</dbReference>
<dbReference type="NCBIfam" id="TIGR01175">
    <property type="entry name" value="pilM"/>
    <property type="match status" value="1"/>
</dbReference>
<dbReference type="PANTHER" id="PTHR32432">
    <property type="entry name" value="CELL DIVISION PROTEIN FTSA-RELATED"/>
    <property type="match status" value="1"/>
</dbReference>
<dbReference type="CDD" id="cd24049">
    <property type="entry name" value="ASKHA_NBD_PilM"/>
    <property type="match status" value="1"/>
</dbReference>
<evidence type="ECO:0000313" key="3">
    <source>
        <dbReference type="Proteomes" id="UP000520814"/>
    </source>
</evidence>
<reference evidence="2 3" key="1">
    <citation type="submission" date="2020-08" db="EMBL/GenBank/DDBJ databases">
        <title>Genomic Encyclopedia of Type Strains, Phase IV (KMG-IV): sequencing the most valuable type-strain genomes for metagenomic binning, comparative biology and taxonomic classification.</title>
        <authorList>
            <person name="Goeker M."/>
        </authorList>
    </citation>
    <scope>NUCLEOTIDE SEQUENCE [LARGE SCALE GENOMIC DNA]</scope>
    <source>
        <strain evidence="2 3">DSM 23562</strain>
    </source>
</reference>
<sequence>MSILSSLFGKEVVVGLDIGSSMIKAVQIEAVRGGFRIVRAAEQKTPQGAVRDGIVISREPVAAAIRQMLQAAGITANTAVLSVAGPSVTVRQIRVPKMNEATLNKAIRYEAGKYINTNLEDAALAFEILGPAEDDPTQMDVMLVGTSREIVDSRVAVAQLADLDAVAVDIESFAIMRAIVDLSPDDFADENLRAIVDIGASHTEVIILSGPDFALTRSIPISGDTFADALKNQLRIEASEAELRKMEIDMGALITGEGTTESLEMARIVQTTIDELLREIRRSINYFQSQLTEEGVSTNLSEILLVGGSAQMRNIAAYMSARLGISTRLCDPFSSARIETSPEAEEWLQDQGPSLTAALGLAMKEHMNPVAAGKR</sequence>
<dbReference type="Gene3D" id="3.30.420.40">
    <property type="match status" value="2"/>
</dbReference>
<dbReference type="InterPro" id="IPR003494">
    <property type="entry name" value="SHS2_FtsA"/>
</dbReference>
<dbReference type="InterPro" id="IPR043129">
    <property type="entry name" value="ATPase_NBD"/>
</dbReference>
<dbReference type="PIRSF" id="PIRSF019169">
    <property type="entry name" value="PilM"/>
    <property type="match status" value="1"/>
</dbReference>
<gene>
    <name evidence="2" type="ORF">HNQ39_001065</name>
</gene>
<dbReference type="AlphaFoldDB" id="A0A7W9SNV8"/>
<dbReference type="GO" id="GO:0051301">
    <property type="term" value="P:cell division"/>
    <property type="evidence" value="ECO:0007669"/>
    <property type="project" value="InterPro"/>
</dbReference>
<evidence type="ECO:0000259" key="1">
    <source>
        <dbReference type="SMART" id="SM00842"/>
    </source>
</evidence>
<dbReference type="EMBL" id="JACHGW010000001">
    <property type="protein sequence ID" value="MBB6049303.1"/>
    <property type="molecule type" value="Genomic_DNA"/>
</dbReference>
<dbReference type="Gene3D" id="3.30.1490.300">
    <property type="match status" value="1"/>
</dbReference>
<name>A0A7W9SNV8_ARMRO</name>
<keyword evidence="3" id="KW-1185">Reference proteome</keyword>
<dbReference type="Proteomes" id="UP000520814">
    <property type="component" value="Unassembled WGS sequence"/>
</dbReference>
<protein>
    <submittedName>
        <fullName evidence="2">Type IV pilus assembly protein PilM</fullName>
    </submittedName>
</protein>
<feature type="domain" description="SHS2" evidence="1">
    <location>
        <begin position="13"/>
        <end position="179"/>
    </location>
</feature>
<dbReference type="InterPro" id="IPR050696">
    <property type="entry name" value="FtsA/MreB"/>
</dbReference>
<proteinExistence type="predicted"/>
<accession>A0A7W9SNV8</accession>
<dbReference type="InterPro" id="IPR005883">
    <property type="entry name" value="PilM"/>
</dbReference>
<organism evidence="2 3">
    <name type="scientific">Armatimonas rosea</name>
    <dbReference type="NCBI Taxonomy" id="685828"/>
    <lineage>
        <taxon>Bacteria</taxon>
        <taxon>Bacillati</taxon>
        <taxon>Armatimonadota</taxon>
        <taxon>Armatimonadia</taxon>
        <taxon>Armatimonadales</taxon>
        <taxon>Armatimonadaceae</taxon>
        <taxon>Armatimonas</taxon>
    </lineage>
</organism>
<dbReference type="RefSeq" id="WP_184192914.1">
    <property type="nucleotide sequence ID" value="NZ_JACHGW010000001.1"/>
</dbReference>
<comment type="caution">
    <text evidence="2">The sequence shown here is derived from an EMBL/GenBank/DDBJ whole genome shotgun (WGS) entry which is preliminary data.</text>
</comment>
<evidence type="ECO:0000313" key="2">
    <source>
        <dbReference type="EMBL" id="MBB6049303.1"/>
    </source>
</evidence>
<dbReference type="PANTHER" id="PTHR32432:SF3">
    <property type="entry name" value="ETHANOLAMINE UTILIZATION PROTEIN EUTJ"/>
    <property type="match status" value="1"/>
</dbReference>
<dbReference type="SMART" id="SM00842">
    <property type="entry name" value="FtsA"/>
    <property type="match status" value="1"/>
</dbReference>
<dbReference type="SUPFAM" id="SSF53067">
    <property type="entry name" value="Actin-like ATPase domain"/>
    <property type="match status" value="2"/>
</dbReference>